<proteinExistence type="predicted"/>
<evidence type="ECO:0000256" key="1">
    <source>
        <dbReference type="SAM" id="MobiDB-lite"/>
    </source>
</evidence>
<organism evidence="2">
    <name type="scientific">viral metagenome</name>
    <dbReference type="NCBI Taxonomy" id="1070528"/>
    <lineage>
        <taxon>unclassified sequences</taxon>
        <taxon>metagenomes</taxon>
        <taxon>organismal metagenomes</taxon>
    </lineage>
</organism>
<dbReference type="EMBL" id="MT141238">
    <property type="protein sequence ID" value="QJA56777.1"/>
    <property type="molecule type" value="Genomic_DNA"/>
</dbReference>
<feature type="region of interest" description="Disordered" evidence="1">
    <location>
        <begin position="652"/>
        <end position="725"/>
    </location>
</feature>
<feature type="compositionally biased region" description="Basic and acidic residues" evidence="1">
    <location>
        <begin position="679"/>
        <end position="709"/>
    </location>
</feature>
<protein>
    <submittedName>
        <fullName evidence="2">Putative portal protein</fullName>
    </submittedName>
</protein>
<accession>A0A6M3II75</accession>
<reference evidence="2" key="1">
    <citation type="submission" date="2020-03" db="EMBL/GenBank/DDBJ databases">
        <title>The deep terrestrial virosphere.</title>
        <authorList>
            <person name="Holmfeldt K."/>
            <person name="Nilsson E."/>
            <person name="Simone D."/>
            <person name="Lopez-Fernandez M."/>
            <person name="Wu X."/>
            <person name="de Brujin I."/>
            <person name="Lundin D."/>
            <person name="Andersson A."/>
            <person name="Bertilsson S."/>
            <person name="Dopson M."/>
        </authorList>
    </citation>
    <scope>NUCLEOTIDE SEQUENCE</scope>
    <source>
        <strain evidence="2">MM415B01794</strain>
    </source>
</reference>
<name>A0A6M3II75_9ZZZZ</name>
<gene>
    <name evidence="2" type="ORF">MM415B01794_0007</name>
</gene>
<evidence type="ECO:0000313" key="2">
    <source>
        <dbReference type="EMBL" id="QJA56777.1"/>
    </source>
</evidence>
<dbReference type="Pfam" id="PF16510">
    <property type="entry name" value="P22_portal"/>
    <property type="match status" value="1"/>
</dbReference>
<dbReference type="AlphaFoldDB" id="A0A6M3II75"/>
<dbReference type="InterPro" id="IPR032427">
    <property type="entry name" value="P22_portal"/>
</dbReference>
<sequence>MINPNMKDTQTKPGIKTFNGWVYDSYSYFADHRSEMWRDEEMYDGVQWTQEQVRMLKDYLGMQALTINRTFPTINMLLGMQALSKTDISAKGRTDKDTDLSPIASEGLKFVLNQNGGEFKIAEAFKGSIIPGFGALEILKNPDPRKEVIKLSFRKWRNCWWDPYGSPWLETEDTRYFFTQRWVDLHNITGLFPNKKNEIEEYYASAAGDFFSPPFSFGSYEGGIWQEFDEKEEFYRASVWIDKQRKRILPTQMWYTIRENALFATYSDGRCFEIKDDMPVSEQYNLIESSQEVVKAYVPKMRVAIFVGPLLLMDTETPNNHDEFPFAPFVGYTDRYDRPYGVPRQIRDMDIEVNKRRTTALAKLNARRVILEEGSVADIDDLRREATRPDGVVIMRRGFGDKIKIEDHKTDLRGQIELLRDSEREIGEISGGIGEQMGQQTNAVSGIAIDKRQQKGTTITASLFQNQRRSKMRLGYLALTAMQKYWKAEKVVRITDTFQGVDKLIVFNQMIEGKTGKPEMKNSITNIKFDIVVTEDVFSDVMREKYAEILIESTKRAAPEAIPVIIDIAFELLDMPNKQYVLMRLRQAFNLDVPPDEDLTKEEAAEKIQQAKAAKQESEAKIEGLQLEEQELKNEKMLAQIRSLLSQTKVKDRESEKVEVETEMLLADSDREDEELELEKDKLDVEERKMLLEYRAKREATQANKDKPKTGGTTPKKKGEKKDGK</sequence>